<evidence type="ECO:0000313" key="2">
    <source>
        <dbReference type="Proteomes" id="UP001629536"/>
    </source>
</evidence>
<reference evidence="1 2" key="1">
    <citation type="journal article" date="2024" name="Front. Microbiol.">
        <title>Pangenomic and biochemical analyses of Helcococcus ovis reveal widespread tetracycline resistance and a novel bacterial species, Helcococcus bovis.</title>
        <authorList>
            <person name="Cunha F."/>
            <person name="Zhai Y."/>
            <person name="Casaro S."/>
            <person name="Jones K.L."/>
            <person name="Hernandez M."/>
            <person name="Bisinotto R.S."/>
            <person name="Kariyawasam S."/>
            <person name="Brown M.B."/>
            <person name="Phillips A."/>
            <person name="Jeong K.C."/>
            <person name="Galvao K.N."/>
        </authorList>
    </citation>
    <scope>NUCLEOTIDE SEQUENCE [LARGE SCALE GENOMIC DNA]</scope>
    <source>
        <strain evidence="1 2">KG197</strain>
    </source>
</reference>
<dbReference type="Proteomes" id="UP001629536">
    <property type="component" value="Unassembled WGS sequence"/>
</dbReference>
<comment type="caution">
    <text evidence="1">The sequence shown here is derived from an EMBL/GenBank/DDBJ whole genome shotgun (WGS) entry which is preliminary data.</text>
</comment>
<organism evidence="1 2">
    <name type="scientific">Helcococcus bovis</name>
    <dbReference type="NCBI Taxonomy" id="3153252"/>
    <lineage>
        <taxon>Bacteria</taxon>
        <taxon>Bacillati</taxon>
        <taxon>Bacillota</taxon>
        <taxon>Tissierellia</taxon>
        <taxon>Tissierellales</taxon>
        <taxon>Peptoniphilaceae</taxon>
        <taxon>Helcococcus</taxon>
    </lineage>
</organism>
<protein>
    <recommendedName>
        <fullName evidence="3">NADH:flavin oxidoreductase/NADH oxidase N-terminal domain-containing protein</fullName>
    </recommendedName>
</protein>
<dbReference type="InterPro" id="IPR013785">
    <property type="entry name" value="Aldolase_TIM"/>
</dbReference>
<keyword evidence="2" id="KW-1185">Reference proteome</keyword>
<evidence type="ECO:0000313" key="1">
    <source>
        <dbReference type="EMBL" id="MFM1524137.1"/>
    </source>
</evidence>
<gene>
    <name evidence="1" type="ORF">ABGF40_00435</name>
</gene>
<proteinExistence type="predicted"/>
<name>A0ABW9F3W3_9FIRM</name>
<dbReference type="EMBL" id="JBFNFH010000001">
    <property type="protein sequence ID" value="MFM1524137.1"/>
    <property type="molecule type" value="Genomic_DNA"/>
</dbReference>
<dbReference type="Gene3D" id="3.20.20.70">
    <property type="entry name" value="Aldolase class I"/>
    <property type="match status" value="1"/>
</dbReference>
<evidence type="ECO:0008006" key="3">
    <source>
        <dbReference type="Google" id="ProtNLM"/>
    </source>
</evidence>
<dbReference type="RefSeq" id="WP_408126174.1">
    <property type="nucleotide sequence ID" value="NZ_JBFNFH010000001.1"/>
</dbReference>
<sequence>MSPEEIHSTTPGYLYQSSLQLIKEISKYDLDYIHLSLNEYNQTPYNKGEQRPYAELFKNILDDNTKLIITGNINDKNSLNDALIHANLVALGRQSLIYPLFTKKILENREDEIIREISPSQLINTK</sequence>
<accession>A0ABW9F3W3</accession>
<dbReference type="SUPFAM" id="SSF51395">
    <property type="entry name" value="FMN-linked oxidoreductases"/>
    <property type="match status" value="1"/>
</dbReference>